<evidence type="ECO:0000313" key="4">
    <source>
        <dbReference type="Proteomes" id="UP000199602"/>
    </source>
</evidence>
<organism evidence="3 4">
    <name type="scientific">Desulfonauticus submarinus</name>
    <dbReference type="NCBI Taxonomy" id="206665"/>
    <lineage>
        <taxon>Bacteria</taxon>
        <taxon>Pseudomonadati</taxon>
        <taxon>Thermodesulfobacteriota</taxon>
        <taxon>Desulfovibrionia</taxon>
        <taxon>Desulfovibrionales</taxon>
        <taxon>Desulfonauticaceae</taxon>
        <taxon>Desulfonauticus</taxon>
    </lineage>
</organism>
<dbReference type="Gene3D" id="3.90.550.10">
    <property type="entry name" value="Spore Coat Polysaccharide Biosynthesis Protein SpsA, Chain A"/>
    <property type="match status" value="1"/>
</dbReference>
<dbReference type="Pfam" id="PF00535">
    <property type="entry name" value="Glycos_transf_2"/>
    <property type="match status" value="1"/>
</dbReference>
<gene>
    <name evidence="3" type="ORF">SAMN04488516_101195</name>
</gene>
<dbReference type="InterPro" id="IPR029044">
    <property type="entry name" value="Nucleotide-diphossugar_trans"/>
</dbReference>
<evidence type="ECO:0000313" key="3">
    <source>
        <dbReference type="EMBL" id="SDN25667.1"/>
    </source>
</evidence>
<dbReference type="AlphaFoldDB" id="A0A1G9ZWZ4"/>
<dbReference type="Proteomes" id="UP000199602">
    <property type="component" value="Unassembled WGS sequence"/>
</dbReference>
<evidence type="ECO:0000259" key="2">
    <source>
        <dbReference type="Pfam" id="PF00535"/>
    </source>
</evidence>
<reference evidence="3 4" key="1">
    <citation type="submission" date="2016-10" db="EMBL/GenBank/DDBJ databases">
        <authorList>
            <person name="de Groot N.N."/>
        </authorList>
    </citation>
    <scope>NUCLEOTIDE SEQUENCE [LARGE SCALE GENOMIC DNA]</scope>
    <source>
        <strain evidence="3 4">DSM 15269</strain>
    </source>
</reference>
<proteinExistence type="inferred from homology"/>
<protein>
    <submittedName>
        <fullName evidence="3">Glycosyltransferase involved in cell wall bisynthesis</fullName>
    </submittedName>
</protein>
<dbReference type="SUPFAM" id="SSF53448">
    <property type="entry name" value="Nucleotide-diphospho-sugar transferases"/>
    <property type="match status" value="1"/>
</dbReference>
<dbReference type="InterPro" id="IPR001173">
    <property type="entry name" value="Glyco_trans_2-like"/>
</dbReference>
<dbReference type="OrthoDB" id="9815923at2"/>
<feature type="domain" description="Glycosyltransferase 2-like" evidence="2">
    <location>
        <begin position="8"/>
        <end position="151"/>
    </location>
</feature>
<dbReference type="CDD" id="cd02511">
    <property type="entry name" value="Beta4Glucosyltransferase"/>
    <property type="match status" value="1"/>
</dbReference>
<keyword evidence="3" id="KW-0808">Transferase</keyword>
<name>A0A1G9ZWZ4_9BACT</name>
<dbReference type="PANTHER" id="PTHR43630:SF2">
    <property type="entry name" value="GLYCOSYLTRANSFERASE"/>
    <property type="match status" value="1"/>
</dbReference>
<sequence length="250" mass="29206">MLNCTGLILTYNGEKYLKQCIQSLSFCKEILVIDSNSQDKTVEIAQKNGARVIINSWKGPAKQFEFAFKHIHTDWVISLDQDEILSPELQEEIKHNLHHNDKKYAGFFCPRKSFYFDRFIKHCGWYPDYLLRVFYLPKTSLYTSGPHYGFRVSGDTLKLKGHIIHYPYENLFHHMEKINYYTQEAAKDMAEKNISSGVIKALGHGLARFMKIYFLKLGFLDGKAGFILSLNAFFYGFHKYIRVLEFKKAN</sequence>
<dbReference type="PANTHER" id="PTHR43630">
    <property type="entry name" value="POLY-BETA-1,6-N-ACETYL-D-GLUCOSAMINE SYNTHASE"/>
    <property type="match status" value="1"/>
</dbReference>
<dbReference type="GO" id="GO:0016740">
    <property type="term" value="F:transferase activity"/>
    <property type="evidence" value="ECO:0007669"/>
    <property type="project" value="UniProtKB-KW"/>
</dbReference>
<keyword evidence="4" id="KW-1185">Reference proteome</keyword>
<comment type="similarity">
    <text evidence="1">Belongs to the glycosyltransferase 2 family. WaaE/KdtX subfamily.</text>
</comment>
<evidence type="ECO:0000256" key="1">
    <source>
        <dbReference type="ARBA" id="ARBA00038494"/>
    </source>
</evidence>
<dbReference type="RefSeq" id="WP_092061998.1">
    <property type="nucleotide sequence ID" value="NZ_FNIN01000001.1"/>
</dbReference>
<dbReference type="EMBL" id="FNIN01000001">
    <property type="protein sequence ID" value="SDN25667.1"/>
    <property type="molecule type" value="Genomic_DNA"/>
</dbReference>
<accession>A0A1G9ZWZ4</accession>
<dbReference type="STRING" id="206665.SAMN04488516_101195"/>